<accession>A0A6A6UDK7</accession>
<protein>
    <submittedName>
        <fullName evidence="2">Uncharacterized protein</fullName>
    </submittedName>
</protein>
<dbReference type="OrthoDB" id="409136at2759"/>
<evidence type="ECO:0000313" key="3">
    <source>
        <dbReference type="Proteomes" id="UP000799302"/>
    </source>
</evidence>
<name>A0A6A6UDK7_9PEZI</name>
<dbReference type="EMBL" id="MU004235">
    <property type="protein sequence ID" value="KAF2669651.1"/>
    <property type="molecule type" value="Genomic_DNA"/>
</dbReference>
<dbReference type="AlphaFoldDB" id="A0A6A6UDK7"/>
<keyword evidence="1" id="KW-0472">Membrane</keyword>
<reference evidence="2" key="1">
    <citation type="journal article" date="2020" name="Stud. Mycol.">
        <title>101 Dothideomycetes genomes: a test case for predicting lifestyles and emergence of pathogens.</title>
        <authorList>
            <person name="Haridas S."/>
            <person name="Albert R."/>
            <person name="Binder M."/>
            <person name="Bloem J."/>
            <person name="Labutti K."/>
            <person name="Salamov A."/>
            <person name="Andreopoulos B."/>
            <person name="Baker S."/>
            <person name="Barry K."/>
            <person name="Bills G."/>
            <person name="Bluhm B."/>
            <person name="Cannon C."/>
            <person name="Castanera R."/>
            <person name="Culley D."/>
            <person name="Daum C."/>
            <person name="Ezra D."/>
            <person name="Gonzalez J."/>
            <person name="Henrissat B."/>
            <person name="Kuo A."/>
            <person name="Liang C."/>
            <person name="Lipzen A."/>
            <person name="Lutzoni F."/>
            <person name="Magnuson J."/>
            <person name="Mondo S."/>
            <person name="Nolan M."/>
            <person name="Ohm R."/>
            <person name="Pangilinan J."/>
            <person name="Park H.-J."/>
            <person name="Ramirez L."/>
            <person name="Alfaro M."/>
            <person name="Sun H."/>
            <person name="Tritt A."/>
            <person name="Yoshinaga Y."/>
            <person name="Zwiers L.-H."/>
            <person name="Turgeon B."/>
            <person name="Goodwin S."/>
            <person name="Spatafora J."/>
            <person name="Crous P."/>
            <person name="Grigoriev I."/>
        </authorList>
    </citation>
    <scope>NUCLEOTIDE SEQUENCE</scope>
    <source>
        <strain evidence="2">CBS 115976</strain>
    </source>
</reference>
<feature type="transmembrane region" description="Helical" evidence="1">
    <location>
        <begin position="201"/>
        <end position="222"/>
    </location>
</feature>
<keyword evidence="1" id="KW-0812">Transmembrane</keyword>
<organism evidence="2 3">
    <name type="scientific">Microthyrium microscopicum</name>
    <dbReference type="NCBI Taxonomy" id="703497"/>
    <lineage>
        <taxon>Eukaryota</taxon>
        <taxon>Fungi</taxon>
        <taxon>Dikarya</taxon>
        <taxon>Ascomycota</taxon>
        <taxon>Pezizomycotina</taxon>
        <taxon>Dothideomycetes</taxon>
        <taxon>Dothideomycetes incertae sedis</taxon>
        <taxon>Microthyriales</taxon>
        <taxon>Microthyriaceae</taxon>
        <taxon>Microthyrium</taxon>
    </lineage>
</organism>
<sequence length="223" mass="24639">MTRPKCIVDNDIPDVPTFVCSAGPYSQALREVNFETNQTDGEIFDKIRQQYKALKQEQGVISMFSKPCNAICIKRPLISRIAGSLEAPSMLPTNEVGAGTYDYAHCPIDDEHAMTSEEFLDHFYSSTSAHSSPFWGSRLPKVFDERLREATDQAASLPQGWGVQERPHWALFLLLMLVILPVNAIVAGVDAGITGDKTTGITIGSWLTAFHAMCLALVFGSWR</sequence>
<feature type="transmembrane region" description="Helical" evidence="1">
    <location>
        <begin position="169"/>
        <end position="189"/>
    </location>
</feature>
<evidence type="ECO:0000256" key="1">
    <source>
        <dbReference type="SAM" id="Phobius"/>
    </source>
</evidence>
<evidence type="ECO:0000313" key="2">
    <source>
        <dbReference type="EMBL" id="KAF2669651.1"/>
    </source>
</evidence>
<proteinExistence type="predicted"/>
<keyword evidence="1" id="KW-1133">Transmembrane helix</keyword>
<keyword evidence="3" id="KW-1185">Reference proteome</keyword>
<dbReference type="Proteomes" id="UP000799302">
    <property type="component" value="Unassembled WGS sequence"/>
</dbReference>
<gene>
    <name evidence="2" type="ORF">BT63DRAFT_471127</name>
</gene>